<comment type="caution">
    <text evidence="1">The sequence shown here is derived from an EMBL/GenBank/DDBJ whole genome shotgun (WGS) entry which is preliminary data.</text>
</comment>
<name>A0A7W9F2M7_9SPHN</name>
<organism evidence="1 2">
    <name type="scientific">Sphingomonas prati</name>
    <dbReference type="NCBI Taxonomy" id="1843237"/>
    <lineage>
        <taxon>Bacteria</taxon>
        <taxon>Pseudomonadati</taxon>
        <taxon>Pseudomonadota</taxon>
        <taxon>Alphaproteobacteria</taxon>
        <taxon>Sphingomonadales</taxon>
        <taxon>Sphingomonadaceae</taxon>
        <taxon>Sphingomonas</taxon>
    </lineage>
</organism>
<evidence type="ECO:0000313" key="2">
    <source>
        <dbReference type="Proteomes" id="UP000546701"/>
    </source>
</evidence>
<dbReference type="AlphaFoldDB" id="A0A7W9F2M7"/>
<protein>
    <submittedName>
        <fullName evidence="1">Uncharacterized protein</fullName>
    </submittedName>
</protein>
<proteinExistence type="predicted"/>
<keyword evidence="2" id="KW-1185">Reference proteome</keyword>
<dbReference type="RefSeq" id="WP_260160608.1">
    <property type="nucleotide sequence ID" value="NZ_BMJP01000002.1"/>
</dbReference>
<sequence length="43" mass="4689">MRTVLLILSLLWIVPLLGLTMAALAAGVSRRARSFLHRTLVTG</sequence>
<accession>A0A7W9F2M7</accession>
<dbReference type="Proteomes" id="UP000546701">
    <property type="component" value="Unassembled WGS sequence"/>
</dbReference>
<gene>
    <name evidence="1" type="ORF">FHS99_001422</name>
</gene>
<evidence type="ECO:0000313" key="1">
    <source>
        <dbReference type="EMBL" id="MBB5728944.1"/>
    </source>
</evidence>
<dbReference type="EMBL" id="JACIJR010000003">
    <property type="protein sequence ID" value="MBB5728944.1"/>
    <property type="molecule type" value="Genomic_DNA"/>
</dbReference>
<reference evidence="1 2" key="1">
    <citation type="submission" date="2020-08" db="EMBL/GenBank/DDBJ databases">
        <title>Genomic Encyclopedia of Type Strains, Phase IV (KMG-IV): sequencing the most valuable type-strain genomes for metagenomic binning, comparative biology and taxonomic classification.</title>
        <authorList>
            <person name="Goeker M."/>
        </authorList>
    </citation>
    <scope>NUCLEOTIDE SEQUENCE [LARGE SCALE GENOMIC DNA]</scope>
    <source>
        <strain evidence="1 2">DSM 103336</strain>
    </source>
</reference>